<dbReference type="SUPFAM" id="SSF53335">
    <property type="entry name" value="S-adenosyl-L-methionine-dependent methyltransferases"/>
    <property type="match status" value="1"/>
</dbReference>
<feature type="transmembrane region" description="Helical" evidence="1">
    <location>
        <begin position="12"/>
        <end position="36"/>
    </location>
</feature>
<accession>A0A0F8ZUT9</accession>
<reference evidence="2" key="1">
    <citation type="journal article" date="2015" name="Nature">
        <title>Complex archaea that bridge the gap between prokaryotes and eukaryotes.</title>
        <authorList>
            <person name="Spang A."/>
            <person name="Saw J.H."/>
            <person name="Jorgensen S.L."/>
            <person name="Zaremba-Niedzwiedzka K."/>
            <person name="Martijn J."/>
            <person name="Lind A.E."/>
            <person name="van Eijk R."/>
            <person name="Schleper C."/>
            <person name="Guy L."/>
            <person name="Ettema T.J."/>
        </authorList>
    </citation>
    <scope>NUCLEOTIDE SEQUENCE</scope>
</reference>
<feature type="non-terminal residue" evidence="2">
    <location>
        <position position="449"/>
    </location>
</feature>
<gene>
    <name evidence="2" type="ORF">LCGC14_2650800</name>
</gene>
<keyword evidence="1" id="KW-1133">Transmembrane helix</keyword>
<dbReference type="Pfam" id="PF01564">
    <property type="entry name" value="Spermine_synth"/>
    <property type="match status" value="1"/>
</dbReference>
<name>A0A0F8ZUT9_9ZZZZ</name>
<sequence length="449" mass="50703">WNMLGSGLGGLMIIVLMFWLPPDSLIIPVLLLAIFANLICSLQQNSQTQKLEITLRTLIASAATIVLSLVAVFLWGEIRVSEYKSISYIQKYPDVVQIHHSYSSTGELHVYNSSSLHFAPGLSDNAALQLDHLPSQPYWGLYVDGNGPIGIMGKLKEDEAAYMDFLPMSAPYLILEKPKVLLVNLGGGISAQVAKYQGAEDITIFEQNPEIVRLITKNPAINAFTGDFFSDPQIHVRVGDARAHASQNPDTYDLIEISLIDSIGLSDSGGYPIHENYTYTVEAISEYMESLNEEGILSITVWNRLRPPRNVLRLLSAIVQSLNDLEIEDPGRHLFVYDLFLSTATILIKKSGLSEGEIYDLRQFCRRKAFDIIYYPGIQKRDKDFKKILSAFYDYYKYNEKITGDEVFVPSDIYHFALLELLAGHKESLYQNYIFDIRPMQDLRPYYSG</sequence>
<evidence type="ECO:0008006" key="3">
    <source>
        <dbReference type="Google" id="ProtNLM"/>
    </source>
</evidence>
<feature type="non-terminal residue" evidence="2">
    <location>
        <position position="1"/>
    </location>
</feature>
<organism evidence="2">
    <name type="scientific">marine sediment metagenome</name>
    <dbReference type="NCBI Taxonomy" id="412755"/>
    <lineage>
        <taxon>unclassified sequences</taxon>
        <taxon>metagenomes</taxon>
        <taxon>ecological metagenomes</taxon>
    </lineage>
</organism>
<keyword evidence="1" id="KW-0812">Transmembrane</keyword>
<dbReference type="InterPro" id="IPR029063">
    <property type="entry name" value="SAM-dependent_MTases_sf"/>
</dbReference>
<dbReference type="EMBL" id="LAZR01045964">
    <property type="protein sequence ID" value="KKK97633.1"/>
    <property type="molecule type" value="Genomic_DNA"/>
</dbReference>
<feature type="transmembrane region" description="Helical" evidence="1">
    <location>
        <begin position="57"/>
        <end position="76"/>
    </location>
</feature>
<protein>
    <recommendedName>
        <fullName evidence="3">PABS domain-containing protein</fullName>
    </recommendedName>
</protein>
<comment type="caution">
    <text evidence="2">The sequence shown here is derived from an EMBL/GenBank/DDBJ whole genome shotgun (WGS) entry which is preliminary data.</text>
</comment>
<dbReference type="Gene3D" id="3.40.50.150">
    <property type="entry name" value="Vaccinia Virus protein VP39"/>
    <property type="match status" value="1"/>
</dbReference>
<dbReference type="AlphaFoldDB" id="A0A0F8ZUT9"/>
<keyword evidence="1" id="KW-0472">Membrane</keyword>
<proteinExistence type="predicted"/>
<evidence type="ECO:0000313" key="2">
    <source>
        <dbReference type="EMBL" id="KKK97633.1"/>
    </source>
</evidence>
<evidence type="ECO:0000256" key="1">
    <source>
        <dbReference type="SAM" id="Phobius"/>
    </source>
</evidence>